<dbReference type="GO" id="GO:0006747">
    <property type="term" value="P:FAD biosynthetic process"/>
    <property type="evidence" value="ECO:0007669"/>
    <property type="project" value="UniProtKB-UniRule"/>
</dbReference>
<dbReference type="Pfam" id="PF01687">
    <property type="entry name" value="Flavokinase"/>
    <property type="match status" value="1"/>
</dbReference>
<dbReference type="SUPFAM" id="SSF52374">
    <property type="entry name" value="Nucleotidylyl transferase"/>
    <property type="match status" value="1"/>
</dbReference>
<accession>K9YY61</accession>
<reference evidence="16" key="1">
    <citation type="submission" date="2012-04" db="EMBL/GenBank/DDBJ databases">
        <title>Finished genome of Dactylococcopsis salina PCC 8305.</title>
        <authorList>
            <consortium name="US DOE Joint Genome Institute"/>
            <person name="Gugger M."/>
            <person name="Coursin T."/>
            <person name="Rippka R."/>
            <person name="Tandeau De Marsac N."/>
            <person name="Huntemann M."/>
            <person name="Wei C.-L."/>
            <person name="Han J."/>
            <person name="Detter J.C."/>
            <person name="Han C."/>
            <person name="Tapia R."/>
            <person name="Daligault H."/>
            <person name="Chen A."/>
            <person name="Krypides N."/>
            <person name="Mavromatis K."/>
            <person name="Markowitz V."/>
            <person name="Szeto E."/>
            <person name="Ivanova N."/>
            <person name="Ovchinnikova G."/>
            <person name="Pagani I."/>
            <person name="Pati A."/>
            <person name="Goodwin L."/>
            <person name="Peters L."/>
            <person name="Pitluck S."/>
            <person name="Woyke T."/>
            <person name="Kerfeld C."/>
        </authorList>
    </citation>
    <scope>NUCLEOTIDE SEQUENCE [LARGE SCALE GENOMIC DNA]</scope>
    <source>
        <strain evidence="16">PCC 8305</strain>
    </source>
</reference>
<dbReference type="Gene3D" id="2.40.30.30">
    <property type="entry name" value="Riboflavin kinase-like"/>
    <property type="match status" value="1"/>
</dbReference>
<comment type="pathway">
    <text evidence="2 14">Cofactor biosynthesis; FMN biosynthesis; FMN from riboflavin (ATP route): step 1/1.</text>
</comment>
<dbReference type="RefSeq" id="WP_015230043.1">
    <property type="nucleotide sequence ID" value="NC_019780.1"/>
</dbReference>
<evidence type="ECO:0000256" key="10">
    <source>
        <dbReference type="ARBA" id="ARBA00022840"/>
    </source>
</evidence>
<keyword evidence="4 14" id="KW-0288">FMN</keyword>
<keyword evidence="3 14" id="KW-0285">Flavoprotein</keyword>
<dbReference type="PIRSF" id="PIRSF004491">
    <property type="entry name" value="FAD_Synth"/>
    <property type="match status" value="1"/>
</dbReference>
<dbReference type="InterPro" id="IPR023465">
    <property type="entry name" value="Riboflavin_kinase_dom_sf"/>
</dbReference>
<dbReference type="Gene3D" id="3.40.50.620">
    <property type="entry name" value="HUPs"/>
    <property type="match status" value="1"/>
</dbReference>
<organism evidence="16 17">
    <name type="scientific">Dactylococcopsis salina (strain PCC 8305)</name>
    <name type="common">Myxobactron salinum</name>
    <dbReference type="NCBI Taxonomy" id="13035"/>
    <lineage>
        <taxon>Bacteria</taxon>
        <taxon>Bacillati</taxon>
        <taxon>Cyanobacteriota</taxon>
        <taxon>Cyanophyceae</taxon>
        <taxon>Nodosilineales</taxon>
        <taxon>Cymatolegaceae</taxon>
        <taxon>Dactylococcopsis</taxon>
    </lineage>
</organism>
<dbReference type="GO" id="GO:0005524">
    <property type="term" value="F:ATP binding"/>
    <property type="evidence" value="ECO:0007669"/>
    <property type="project" value="UniProtKB-UniRule"/>
</dbReference>
<dbReference type="OrthoDB" id="9803667at2"/>
<comment type="catalytic activity">
    <reaction evidence="13 14">
        <text>FMN + ATP + H(+) = FAD + diphosphate</text>
        <dbReference type="Rhea" id="RHEA:17237"/>
        <dbReference type="ChEBI" id="CHEBI:15378"/>
        <dbReference type="ChEBI" id="CHEBI:30616"/>
        <dbReference type="ChEBI" id="CHEBI:33019"/>
        <dbReference type="ChEBI" id="CHEBI:57692"/>
        <dbReference type="ChEBI" id="CHEBI:58210"/>
        <dbReference type="EC" id="2.7.7.2"/>
    </reaction>
</comment>
<dbReference type="GO" id="GO:0009231">
    <property type="term" value="P:riboflavin biosynthetic process"/>
    <property type="evidence" value="ECO:0007669"/>
    <property type="project" value="InterPro"/>
</dbReference>
<keyword evidence="11" id="KW-0511">Multifunctional enzyme</keyword>
<dbReference type="EC" id="2.7.7.2" evidence="14"/>
<dbReference type="InterPro" id="IPR002606">
    <property type="entry name" value="Riboflavin_kinase_bac"/>
</dbReference>
<dbReference type="InterPro" id="IPR015864">
    <property type="entry name" value="FAD_synthase"/>
</dbReference>
<proteinExistence type="inferred from homology"/>
<keyword evidence="8 14" id="KW-0418">Kinase</keyword>
<evidence type="ECO:0000256" key="7">
    <source>
        <dbReference type="ARBA" id="ARBA00022741"/>
    </source>
</evidence>
<feature type="domain" description="Riboflavin kinase" evidence="15">
    <location>
        <begin position="175"/>
        <end position="303"/>
    </location>
</feature>
<dbReference type="GO" id="GO:0003919">
    <property type="term" value="F:FMN adenylyltransferase activity"/>
    <property type="evidence" value="ECO:0007669"/>
    <property type="project" value="UniProtKB-UniRule"/>
</dbReference>
<protein>
    <recommendedName>
        <fullName evidence="14">Riboflavin biosynthesis protein</fullName>
    </recommendedName>
    <domain>
        <recommendedName>
            <fullName evidence="14">Riboflavin kinase</fullName>
            <ecNumber evidence="14">2.7.1.26</ecNumber>
        </recommendedName>
        <alternativeName>
            <fullName evidence="14">Flavokinase</fullName>
        </alternativeName>
    </domain>
    <domain>
        <recommendedName>
            <fullName evidence="14">FMN adenylyltransferase</fullName>
            <ecNumber evidence="14">2.7.7.2</ecNumber>
        </recommendedName>
        <alternativeName>
            <fullName evidence="14">FAD pyrophosphorylase</fullName>
        </alternativeName>
        <alternativeName>
            <fullName evidence="14">FAD synthase</fullName>
        </alternativeName>
    </domain>
</protein>
<evidence type="ECO:0000256" key="11">
    <source>
        <dbReference type="ARBA" id="ARBA00023268"/>
    </source>
</evidence>
<keyword evidence="6 14" id="KW-0548">Nucleotidyltransferase</keyword>
<dbReference type="InterPro" id="IPR014729">
    <property type="entry name" value="Rossmann-like_a/b/a_fold"/>
</dbReference>
<dbReference type="GO" id="GO:0008531">
    <property type="term" value="F:riboflavin kinase activity"/>
    <property type="evidence" value="ECO:0007669"/>
    <property type="project" value="UniProtKB-UniRule"/>
</dbReference>
<dbReference type="AlphaFoldDB" id="K9YY61"/>
<dbReference type="UniPathway" id="UPA00277">
    <property type="reaction ID" value="UER00407"/>
</dbReference>
<dbReference type="InterPro" id="IPR015865">
    <property type="entry name" value="Riboflavin_kinase_bac/euk"/>
</dbReference>
<evidence type="ECO:0000313" key="17">
    <source>
        <dbReference type="Proteomes" id="UP000010482"/>
    </source>
</evidence>
<dbReference type="FunFam" id="3.40.50.620:FF:000021">
    <property type="entry name" value="Riboflavin biosynthesis protein"/>
    <property type="match status" value="1"/>
</dbReference>
<evidence type="ECO:0000256" key="4">
    <source>
        <dbReference type="ARBA" id="ARBA00022643"/>
    </source>
</evidence>
<evidence type="ECO:0000256" key="6">
    <source>
        <dbReference type="ARBA" id="ARBA00022695"/>
    </source>
</evidence>
<dbReference type="InterPro" id="IPR023468">
    <property type="entry name" value="Riboflavin_kinase"/>
</dbReference>
<evidence type="ECO:0000259" key="15">
    <source>
        <dbReference type="SMART" id="SM00904"/>
    </source>
</evidence>
<comment type="catalytic activity">
    <reaction evidence="12 14">
        <text>riboflavin + ATP = FMN + ADP + H(+)</text>
        <dbReference type="Rhea" id="RHEA:14357"/>
        <dbReference type="ChEBI" id="CHEBI:15378"/>
        <dbReference type="ChEBI" id="CHEBI:30616"/>
        <dbReference type="ChEBI" id="CHEBI:57986"/>
        <dbReference type="ChEBI" id="CHEBI:58210"/>
        <dbReference type="ChEBI" id="CHEBI:456216"/>
        <dbReference type="EC" id="2.7.1.26"/>
    </reaction>
</comment>
<evidence type="ECO:0000256" key="12">
    <source>
        <dbReference type="ARBA" id="ARBA00047880"/>
    </source>
</evidence>
<comment type="similarity">
    <text evidence="14">Belongs to the ribF family.</text>
</comment>
<dbReference type="Pfam" id="PF06574">
    <property type="entry name" value="FAD_syn"/>
    <property type="match status" value="1"/>
</dbReference>
<keyword evidence="7 14" id="KW-0547">Nucleotide-binding</keyword>
<dbReference type="UniPathway" id="UPA00276">
    <property type="reaction ID" value="UER00406"/>
</dbReference>
<keyword evidence="5 14" id="KW-0808">Transferase</keyword>
<evidence type="ECO:0000313" key="16">
    <source>
        <dbReference type="EMBL" id="AFZ51053.1"/>
    </source>
</evidence>
<dbReference type="PANTHER" id="PTHR22749:SF6">
    <property type="entry name" value="RIBOFLAVIN KINASE"/>
    <property type="match status" value="1"/>
</dbReference>
<dbReference type="PANTHER" id="PTHR22749">
    <property type="entry name" value="RIBOFLAVIN KINASE/FMN ADENYLYLTRANSFERASE"/>
    <property type="match status" value="1"/>
</dbReference>
<dbReference type="SUPFAM" id="SSF82114">
    <property type="entry name" value="Riboflavin kinase-like"/>
    <property type="match status" value="1"/>
</dbReference>
<keyword evidence="9 14" id="KW-0274">FAD</keyword>
<evidence type="ECO:0000256" key="14">
    <source>
        <dbReference type="PIRNR" id="PIRNR004491"/>
    </source>
</evidence>
<evidence type="ECO:0000256" key="9">
    <source>
        <dbReference type="ARBA" id="ARBA00022827"/>
    </source>
</evidence>
<dbReference type="PATRIC" id="fig|13035.3.peg.2804"/>
<name>K9YY61_DACS8</name>
<dbReference type="CDD" id="cd02064">
    <property type="entry name" value="FAD_synthetase_N"/>
    <property type="match status" value="1"/>
</dbReference>
<comment type="pathway">
    <text evidence="1 14">Cofactor biosynthesis; FAD biosynthesis; FAD from FMN: step 1/1.</text>
</comment>
<gene>
    <name evidence="16" type="ORF">Dacsa_2457</name>
</gene>
<dbReference type="GO" id="GO:0009398">
    <property type="term" value="P:FMN biosynthetic process"/>
    <property type="evidence" value="ECO:0007669"/>
    <property type="project" value="UniProtKB-UniRule"/>
</dbReference>
<evidence type="ECO:0000256" key="5">
    <source>
        <dbReference type="ARBA" id="ARBA00022679"/>
    </source>
</evidence>
<evidence type="ECO:0000256" key="2">
    <source>
        <dbReference type="ARBA" id="ARBA00005201"/>
    </source>
</evidence>
<evidence type="ECO:0000256" key="13">
    <source>
        <dbReference type="ARBA" id="ARBA00049494"/>
    </source>
</evidence>
<dbReference type="NCBIfam" id="NF004162">
    <property type="entry name" value="PRK05627.1-5"/>
    <property type="match status" value="1"/>
</dbReference>
<keyword evidence="10 14" id="KW-0067">ATP-binding</keyword>
<evidence type="ECO:0000256" key="3">
    <source>
        <dbReference type="ARBA" id="ARBA00022630"/>
    </source>
</evidence>
<dbReference type="STRING" id="13035.Dacsa_2457"/>
<keyword evidence="17" id="KW-1185">Reference proteome</keyword>
<evidence type="ECO:0000256" key="8">
    <source>
        <dbReference type="ARBA" id="ARBA00022777"/>
    </source>
</evidence>
<sequence>MWITSTPERALTPTAIALGNFDGVHLGHQNVIKPVLSHSLRSTVVTFHPHPREYFSGEPCSLLTPLEEKISHLKKLGIQQLVLLTFNRELASLSPEAFVKEILINQLQPRYISVGEDFRFGYKRQGNAETLRTIGEQFGIKVNIATLETNQQQRISSSRIREAIVAGEIELANELLGRCYTLNGAIVAGEKRGRTIGFPTANLEVPRNKLVPRYGVYVVKVTSTTVPILDPHPGVMNIGMRPTVNGKQATIEIHLLNWTGNLYQHTLNVELKQFLRPEQKFNSLDELKNQITRDCQQAITIHNQ</sequence>
<dbReference type="NCBIfam" id="TIGR00083">
    <property type="entry name" value="ribF"/>
    <property type="match status" value="1"/>
</dbReference>
<dbReference type="eggNOG" id="COG0196">
    <property type="taxonomic scope" value="Bacteria"/>
</dbReference>
<dbReference type="EC" id="2.7.1.26" evidence="14"/>
<dbReference type="SMART" id="SM00904">
    <property type="entry name" value="Flavokinase"/>
    <property type="match status" value="1"/>
</dbReference>
<dbReference type="Proteomes" id="UP000010482">
    <property type="component" value="Chromosome"/>
</dbReference>
<dbReference type="KEGG" id="dsl:Dacsa_2457"/>
<dbReference type="NCBIfam" id="NF004160">
    <property type="entry name" value="PRK05627.1-3"/>
    <property type="match status" value="1"/>
</dbReference>
<dbReference type="EMBL" id="CP003944">
    <property type="protein sequence ID" value="AFZ51053.1"/>
    <property type="molecule type" value="Genomic_DNA"/>
</dbReference>
<dbReference type="HOGENOM" id="CLU_048437_0_2_3"/>
<evidence type="ECO:0000256" key="1">
    <source>
        <dbReference type="ARBA" id="ARBA00004726"/>
    </source>
</evidence>